<evidence type="ECO:0000256" key="1">
    <source>
        <dbReference type="SAM" id="Phobius"/>
    </source>
</evidence>
<dbReference type="Proteomes" id="UP000095284">
    <property type="component" value="Unplaced"/>
</dbReference>
<name>A0A1I7SWX3_BURXY</name>
<sequence length="86" mass="10111">MSVFYYPISVCPENNEDNVAAPIVRRCDCVHYFPETGMRYFAWCKHILGDVLVLCGRFCFYIFIFFFHPFSSNFGCFFSSARVPHE</sequence>
<reference evidence="3" key="1">
    <citation type="submission" date="2016-11" db="UniProtKB">
        <authorList>
            <consortium name="WormBaseParasite"/>
        </authorList>
    </citation>
    <scope>IDENTIFICATION</scope>
</reference>
<dbReference type="AlphaFoldDB" id="A0A1I7SWX3"/>
<proteinExistence type="predicted"/>
<keyword evidence="1" id="KW-1133">Transmembrane helix</keyword>
<evidence type="ECO:0000313" key="3">
    <source>
        <dbReference type="WBParaSite" id="BXY_1755500.1"/>
    </source>
</evidence>
<keyword evidence="1" id="KW-0472">Membrane</keyword>
<organism evidence="2 3">
    <name type="scientific">Bursaphelenchus xylophilus</name>
    <name type="common">Pinewood nematode worm</name>
    <name type="synonym">Aphelenchoides xylophilus</name>
    <dbReference type="NCBI Taxonomy" id="6326"/>
    <lineage>
        <taxon>Eukaryota</taxon>
        <taxon>Metazoa</taxon>
        <taxon>Ecdysozoa</taxon>
        <taxon>Nematoda</taxon>
        <taxon>Chromadorea</taxon>
        <taxon>Rhabditida</taxon>
        <taxon>Tylenchina</taxon>
        <taxon>Tylenchomorpha</taxon>
        <taxon>Aphelenchoidea</taxon>
        <taxon>Aphelenchoididae</taxon>
        <taxon>Bursaphelenchus</taxon>
    </lineage>
</organism>
<accession>A0A1I7SWX3</accession>
<dbReference type="WBParaSite" id="BXY_1755500.1">
    <property type="protein sequence ID" value="BXY_1755500.1"/>
    <property type="gene ID" value="BXY_1755500"/>
</dbReference>
<feature type="transmembrane region" description="Helical" evidence="1">
    <location>
        <begin position="47"/>
        <end position="67"/>
    </location>
</feature>
<keyword evidence="1" id="KW-0812">Transmembrane</keyword>
<evidence type="ECO:0000313" key="2">
    <source>
        <dbReference type="Proteomes" id="UP000095284"/>
    </source>
</evidence>
<protein>
    <submittedName>
        <fullName evidence="3">SWIM-type domain-containing protein</fullName>
    </submittedName>
</protein>